<keyword evidence="3" id="KW-1185">Reference proteome</keyword>
<gene>
    <name evidence="2" type="ORF">SAMN04490244_10175</name>
</gene>
<dbReference type="AlphaFoldDB" id="A0A1H9P979"/>
<proteinExistence type="predicted"/>
<evidence type="ECO:0000313" key="2">
    <source>
        <dbReference type="EMBL" id="SER44667.1"/>
    </source>
</evidence>
<evidence type="ECO:0000256" key="1">
    <source>
        <dbReference type="SAM" id="MobiDB-lite"/>
    </source>
</evidence>
<feature type="compositionally biased region" description="Acidic residues" evidence="1">
    <location>
        <begin position="93"/>
        <end position="106"/>
    </location>
</feature>
<dbReference type="OrthoDB" id="7651547at2"/>
<reference evidence="2 3" key="1">
    <citation type="submission" date="2016-10" db="EMBL/GenBank/DDBJ databases">
        <authorList>
            <person name="de Groot N.N."/>
        </authorList>
    </citation>
    <scope>NUCLEOTIDE SEQUENCE [LARGE SCALE GENOMIC DNA]</scope>
    <source>
        <strain evidence="2 3">DSM 23042</strain>
    </source>
</reference>
<dbReference type="STRING" id="641238.SAMN04490244_10175"/>
<dbReference type="RefSeq" id="WP_092686742.1">
    <property type="nucleotide sequence ID" value="NZ_CBDDGO010000004.1"/>
</dbReference>
<accession>A0A1H9P979</accession>
<protein>
    <submittedName>
        <fullName evidence="2">Uncharacterized protein</fullName>
    </submittedName>
</protein>
<sequence>MQWSDVQNNWPAFVERVEQRWPNTNQADLLATDGDLVRFLDYLAKAHDLTAREAEEQVSAWLQGEIPTDVKMDEFRDNANIMESARHIPPGEDVYDEDSEFGDEEMPERPLGRDD</sequence>
<dbReference type="Proteomes" id="UP000198885">
    <property type="component" value="Unassembled WGS sequence"/>
</dbReference>
<feature type="region of interest" description="Disordered" evidence="1">
    <location>
        <begin position="83"/>
        <end position="115"/>
    </location>
</feature>
<organism evidence="2 3">
    <name type="scientific">Tranquillimonas rosea</name>
    <dbReference type="NCBI Taxonomy" id="641238"/>
    <lineage>
        <taxon>Bacteria</taxon>
        <taxon>Pseudomonadati</taxon>
        <taxon>Pseudomonadota</taxon>
        <taxon>Alphaproteobacteria</taxon>
        <taxon>Rhodobacterales</taxon>
        <taxon>Roseobacteraceae</taxon>
        <taxon>Tranquillimonas</taxon>
    </lineage>
</organism>
<dbReference type="Gene3D" id="1.10.1470.10">
    <property type="entry name" value="YjbJ"/>
    <property type="match status" value="1"/>
</dbReference>
<evidence type="ECO:0000313" key="3">
    <source>
        <dbReference type="Proteomes" id="UP000198885"/>
    </source>
</evidence>
<dbReference type="EMBL" id="FOGU01000001">
    <property type="protein sequence ID" value="SER44667.1"/>
    <property type="molecule type" value="Genomic_DNA"/>
</dbReference>
<dbReference type="InterPro" id="IPR036629">
    <property type="entry name" value="YjbJ_sf"/>
</dbReference>
<name>A0A1H9P979_9RHOB</name>